<proteinExistence type="predicted"/>
<keyword evidence="2" id="KW-1185">Reference proteome</keyword>
<protein>
    <submittedName>
        <fullName evidence="1">Uncharacterized protein</fullName>
    </submittedName>
</protein>
<dbReference type="Proteomes" id="UP000593567">
    <property type="component" value="Unassembled WGS sequence"/>
</dbReference>
<reference evidence="1" key="1">
    <citation type="submission" date="2020-06" db="EMBL/GenBank/DDBJ databases">
        <title>Draft genome of Bugula neritina, a colonial animal packing powerful symbionts and potential medicines.</title>
        <authorList>
            <person name="Rayko M."/>
        </authorList>
    </citation>
    <scope>NUCLEOTIDE SEQUENCE [LARGE SCALE GENOMIC DNA]</scope>
    <source>
        <strain evidence="1">Kwan_BN1</strain>
    </source>
</reference>
<organism evidence="1 2">
    <name type="scientific">Bugula neritina</name>
    <name type="common">Brown bryozoan</name>
    <name type="synonym">Sertularia neritina</name>
    <dbReference type="NCBI Taxonomy" id="10212"/>
    <lineage>
        <taxon>Eukaryota</taxon>
        <taxon>Metazoa</taxon>
        <taxon>Spiralia</taxon>
        <taxon>Lophotrochozoa</taxon>
        <taxon>Bryozoa</taxon>
        <taxon>Gymnolaemata</taxon>
        <taxon>Cheilostomatida</taxon>
        <taxon>Flustrina</taxon>
        <taxon>Buguloidea</taxon>
        <taxon>Bugulidae</taxon>
        <taxon>Bugula</taxon>
    </lineage>
</organism>
<sequence length="68" mass="7787">MITRSDDWIRENNYCKYGQSKGAFTGDYILAAASVSLAKLRHNRVMRIMSQILEDLVQESFPVHSNPI</sequence>
<name>A0A7J7JKI0_BUGNE</name>
<dbReference type="AlphaFoldDB" id="A0A7J7JKI0"/>
<dbReference type="Gene3D" id="1.10.600.10">
    <property type="entry name" value="Farnesyl Diphosphate Synthase"/>
    <property type="match status" value="1"/>
</dbReference>
<evidence type="ECO:0000313" key="1">
    <source>
        <dbReference type="EMBL" id="KAF6026635.1"/>
    </source>
</evidence>
<comment type="caution">
    <text evidence="1">The sequence shown here is derived from an EMBL/GenBank/DDBJ whole genome shotgun (WGS) entry which is preliminary data.</text>
</comment>
<dbReference type="EMBL" id="VXIV02002238">
    <property type="protein sequence ID" value="KAF6026635.1"/>
    <property type="molecule type" value="Genomic_DNA"/>
</dbReference>
<dbReference type="OrthoDB" id="9927103at2759"/>
<gene>
    <name evidence="1" type="ORF">EB796_015062</name>
</gene>
<accession>A0A7J7JKI0</accession>
<evidence type="ECO:0000313" key="2">
    <source>
        <dbReference type="Proteomes" id="UP000593567"/>
    </source>
</evidence>
<dbReference type="InterPro" id="IPR008949">
    <property type="entry name" value="Isoprenoid_synthase_dom_sf"/>
</dbReference>